<proteinExistence type="predicted"/>
<keyword evidence="3" id="KW-1185">Reference proteome</keyword>
<sequence>MKKSILNVKGVEKISTTDQKTIQGGNGFGNPLNSTPLVPEDPDGPPSPNWQFMCYSASTASYNHVQYFKSETDISLTDRRYKCFRI</sequence>
<evidence type="ECO:0000313" key="3">
    <source>
        <dbReference type="Proteomes" id="UP001497416"/>
    </source>
</evidence>
<evidence type="ECO:0000256" key="1">
    <source>
        <dbReference type="SAM" id="MobiDB-lite"/>
    </source>
</evidence>
<gene>
    <name evidence="2" type="ORF">T190607A01A_20114</name>
</gene>
<protein>
    <recommendedName>
        <fullName evidence="4">Natural product</fullName>
    </recommendedName>
</protein>
<name>A0ABP1EKE5_9FLAO</name>
<accession>A0ABP1EKE5</accession>
<dbReference type="Proteomes" id="UP001497416">
    <property type="component" value="Unassembled WGS sequence"/>
</dbReference>
<evidence type="ECO:0000313" key="2">
    <source>
        <dbReference type="EMBL" id="CAL2083313.1"/>
    </source>
</evidence>
<dbReference type="RefSeq" id="WP_348711488.1">
    <property type="nucleotide sequence ID" value="NZ_CAXIXY010000004.1"/>
</dbReference>
<reference evidence="2 3" key="1">
    <citation type="submission" date="2024-05" db="EMBL/GenBank/DDBJ databases">
        <authorList>
            <person name="Duchaud E."/>
        </authorList>
    </citation>
    <scope>NUCLEOTIDE SEQUENCE [LARGE SCALE GENOMIC DNA]</scope>
    <source>
        <strain evidence="2">Ena-SAMPLE-TAB-13-05-2024-13:56:06:370-140302</strain>
    </source>
</reference>
<evidence type="ECO:0008006" key="4">
    <source>
        <dbReference type="Google" id="ProtNLM"/>
    </source>
</evidence>
<organism evidence="2 3">
    <name type="scientific">Tenacibaculum platacis</name>
    <dbReference type="NCBI Taxonomy" id="3137852"/>
    <lineage>
        <taxon>Bacteria</taxon>
        <taxon>Pseudomonadati</taxon>
        <taxon>Bacteroidota</taxon>
        <taxon>Flavobacteriia</taxon>
        <taxon>Flavobacteriales</taxon>
        <taxon>Flavobacteriaceae</taxon>
        <taxon>Tenacibaculum</taxon>
    </lineage>
</organism>
<comment type="caution">
    <text evidence="2">The sequence shown here is derived from an EMBL/GenBank/DDBJ whole genome shotgun (WGS) entry which is preliminary data.</text>
</comment>
<dbReference type="EMBL" id="CAXIXY010000004">
    <property type="protein sequence ID" value="CAL2083313.1"/>
    <property type="molecule type" value="Genomic_DNA"/>
</dbReference>
<feature type="region of interest" description="Disordered" evidence="1">
    <location>
        <begin position="17"/>
        <end position="43"/>
    </location>
</feature>